<dbReference type="VEuPathDB" id="GiardiaDB:QR46_4656"/>
<evidence type="ECO:0000256" key="4">
    <source>
        <dbReference type="ARBA" id="ARBA00022932"/>
    </source>
</evidence>
<accession>V6TJA3</accession>
<dbReference type="InterPro" id="IPR042087">
    <property type="entry name" value="DNA_pol_B_thumb"/>
</dbReference>
<reference evidence="9 10" key="2">
    <citation type="journal article" date="2013" name="Genome Biol. Evol.">
        <title>Genome sequencing of Giardia lamblia genotypes A2 and B isolates (DH and GS) and comparative analysis with the genomes of genotypes A1 and E (WB and Pig).</title>
        <authorList>
            <person name="Adam R.D."/>
            <person name="Dahlstrom E.W."/>
            <person name="Martens C.A."/>
            <person name="Bruno D.P."/>
            <person name="Barbian K.D."/>
            <person name="Ricklefs S.M."/>
            <person name="Hernandez M.M."/>
            <person name="Narla N.P."/>
            <person name="Patel R.B."/>
            <person name="Porcella S.F."/>
            <person name="Nash T.E."/>
        </authorList>
    </citation>
    <scope>NUCLEOTIDE SEQUENCE [LARGE SCALE GENOMIC DNA]</scope>
    <source>
        <strain evidence="9 10">DH</strain>
    </source>
</reference>
<feature type="region of interest" description="Disordered" evidence="6">
    <location>
        <begin position="46"/>
        <end position="71"/>
    </location>
</feature>
<dbReference type="Proteomes" id="UP000018320">
    <property type="component" value="Unassembled WGS sequence"/>
</dbReference>
<dbReference type="VEuPathDB" id="GiardiaDB:GL50803_0027326"/>
<sequence>VLVNKNLTTEKMSNSESSSSSGFFSDDEDAYRRDYQLEREYQADDLARGGLKLDTVGSEKRPEPEEKQPEVVRQTNQAFLHSSKFTGVSGMINDNVVRSLDESLKDILKKVDSGPEQPLPNGRFSRLGRGRAPANDQTSVADRILTNVQRTTAYAATQLKPIVLPRAGKIATNTTSEAKYVPNVDHSPPAASPATSTATLSSLSNEQQKLSNNIAVTETGHVFKHDHSDLKGALTENTEPTGTSNYHNFDSTEETGLLITELAKDSLGFEAEQEDSCPQSCQLNEMQFKTLVDTDPYSLSMEKDIHPLSDKMVRNNTLLMFCYNIELMPQADDIALLWGKVLTTPEDGKKFNATNPYVNRAQSACVVVKGLRRVFYILPHGPIENCDTKTMTSDEINALFERVYAKVPDPTYNDEIDYMCLDQPILPDDTQRHQADLVNISVFLKLKADILEVLQKHGINSSTVTVRPVWRRYVFNERTLPRHPRVWIEVTYPANKPPVSPMFFGPQVLGVRKDVGDAAAANLQFDIGVEAVVGHTISPLEYWLAKTRISGPMWLHVTQIDWDFYKARTQAISALIKQHPKLTLPQAISLYSDSRSCTLVYHEFHTSLQQSQSDSVIRPIYKFGTKKDQNTTPLPLLSVCTVQVRYIPEASRVQPSSKTGKNIAPVVKNVATTITVTYHPGYSAEGASFQTELLTQTHILARKLVHINMPSDSSHIVPLSKLSYDSLNKEPLSDSATISIRIKLVDKELQLYEELSKVLMHFNPDIIMGHNIYFHLYNTMWHSRSCLTTDSFKNTILAGLSRLNPRILRIENLFKTFQAARSSWHGMNTIHGRLLMDLERGISEFSTDTKLTTIDYAASSLLKRDLTLTPPSHLGSKLKAGAQFKTQVIPELIAEILALIGIANALNYIPLTCRISQLTALPWQLVCSIGRARRAESLILYNFFVMPYILPDTEYKTHEQSAKSHDEFRPKDDTAADATEEARHGAGYEGGYVMDPVAGFHDKIVIVLDFNSLYPNIIREYSLCFTTLDPQNYVTWPDPTNTTDGPSGLIHLHADPQDTWNQTIEEEVRASKQISHTVILPKIIARLITQRQAIKRKIKDLEAMQVKDDKTISQRLKMLEISQLAIKLCANAMYGSLGYQYGRFYCPHVAARIPARGRLELTRASNIAKQQGYQVIYGDTDSIMIKTNIEYNKSEKHKIMAQVKAIATTISSRVGEDRKYLQLGLDYIFIKYLLLQKKKYAATRLFPDFSVALEYKGLDLVRRDWCPISRTISKRALEIIMGYPQNVIASNLLNMLVASYKDILASRTPARELKYAQQFKMTKSLTKQLHQYSATAVTQLPHVFVARELQRVGKPVRIGDIIEYLVLSNKGISALQVAMGKDSKQAAFNDAPDLKQVSVSSSGDIARRSIPFEYYSQYLSGCPLVNVLDIEWYIKSQIIPPLQRVCSYVPDLSAGQLAECFGLDSRDYIADTVSEEQLTGFNRQEYSIEVRRRYGSCCCFIYHCACGNPKSVTAWPPPLRDYRSSEEVIVTPHPDLETPSNVFRKEKAIQGDEPLLSPLDFDVLRCGCRLNLGCFVSSLHKQLAQMFRLYEAQLSYCVHQTCPLYLTEEVRRKIYPGCYTSQLDAYNIQYKKYAIATLSGKDCGVPGCGGTLVPVFTSSMLRDQLLFFSLLFDLTSVLYTVPDKTIPFQSDPGDRLRTIFNEGARLINSYIEKNDYINIDLADHIESIFAALAGPQRVPTQ</sequence>
<evidence type="ECO:0000256" key="6">
    <source>
        <dbReference type="SAM" id="MobiDB-lite"/>
    </source>
</evidence>
<gene>
    <name evidence="9" type="ORF">DHA2_150478</name>
</gene>
<dbReference type="VEuPathDB" id="GiardiaDB:GL50581_2660"/>
<dbReference type="SUPFAM" id="SSF56672">
    <property type="entry name" value="DNA/RNA polymerases"/>
    <property type="match status" value="1"/>
</dbReference>
<protein>
    <recommendedName>
        <fullName evidence="5">DNA polymerase</fullName>
        <ecNumber evidence="5">2.7.7.7</ecNumber>
    </recommendedName>
</protein>
<feature type="region of interest" description="Disordered" evidence="6">
    <location>
        <begin position="960"/>
        <end position="981"/>
    </location>
</feature>
<organism evidence="9 10">
    <name type="scientific">Giardia intestinalis</name>
    <name type="common">Giardia lamblia</name>
    <dbReference type="NCBI Taxonomy" id="5741"/>
    <lineage>
        <taxon>Eukaryota</taxon>
        <taxon>Metamonada</taxon>
        <taxon>Diplomonadida</taxon>
        <taxon>Hexamitidae</taxon>
        <taxon>Giardiinae</taxon>
        <taxon>Giardia</taxon>
    </lineage>
</organism>
<dbReference type="PRINTS" id="PR00106">
    <property type="entry name" value="DNAPOLB"/>
</dbReference>
<name>V6TJA3_GIAIN</name>
<dbReference type="Gene3D" id="3.90.1600.10">
    <property type="entry name" value="Palm domain of DNA polymerase"/>
    <property type="match status" value="1"/>
</dbReference>
<dbReference type="InterPro" id="IPR038256">
    <property type="entry name" value="Pol_alpha_znc_sf"/>
</dbReference>
<evidence type="ECO:0000256" key="2">
    <source>
        <dbReference type="ARBA" id="ARBA00022679"/>
    </source>
</evidence>
<feature type="compositionally biased region" description="Low complexity" evidence="6">
    <location>
        <begin position="14"/>
        <end position="24"/>
    </location>
</feature>
<evidence type="ECO:0000256" key="1">
    <source>
        <dbReference type="ARBA" id="ARBA00005755"/>
    </source>
</evidence>
<keyword evidence="3 5" id="KW-0548">Nucleotidyltransferase</keyword>
<feature type="non-terminal residue" evidence="9">
    <location>
        <position position="1"/>
    </location>
</feature>
<dbReference type="InterPro" id="IPR006134">
    <property type="entry name" value="DNA-dir_DNA_pol_B_multi_dom"/>
</dbReference>
<comment type="catalytic activity">
    <reaction evidence="5">
        <text>DNA(n) + a 2'-deoxyribonucleoside 5'-triphosphate = DNA(n+1) + diphosphate</text>
        <dbReference type="Rhea" id="RHEA:22508"/>
        <dbReference type="Rhea" id="RHEA-COMP:17339"/>
        <dbReference type="Rhea" id="RHEA-COMP:17340"/>
        <dbReference type="ChEBI" id="CHEBI:33019"/>
        <dbReference type="ChEBI" id="CHEBI:61560"/>
        <dbReference type="ChEBI" id="CHEBI:173112"/>
        <dbReference type="EC" id="2.7.7.7"/>
    </reaction>
</comment>
<evidence type="ECO:0000313" key="9">
    <source>
        <dbReference type="EMBL" id="ESU39063.1"/>
    </source>
</evidence>
<dbReference type="PROSITE" id="PS00116">
    <property type="entry name" value="DNA_POLYMERASE_B"/>
    <property type="match status" value="1"/>
</dbReference>
<dbReference type="InterPro" id="IPR015088">
    <property type="entry name" value="Znf_DNA-dir_DNA_pol_B_alpha"/>
</dbReference>
<keyword evidence="4 5" id="KW-0239">DNA-directed DNA polymerase</keyword>
<dbReference type="GO" id="GO:0006272">
    <property type="term" value="P:leading strand elongation"/>
    <property type="evidence" value="ECO:0007669"/>
    <property type="project" value="TreeGrafter"/>
</dbReference>
<dbReference type="InterPro" id="IPR043502">
    <property type="entry name" value="DNA/RNA_pol_sf"/>
</dbReference>
<dbReference type="InterPro" id="IPR023211">
    <property type="entry name" value="DNA_pol_palm_dom_sf"/>
</dbReference>
<dbReference type="Pfam" id="PF00136">
    <property type="entry name" value="DNA_pol_B"/>
    <property type="match status" value="1"/>
</dbReference>
<evidence type="ECO:0000256" key="5">
    <source>
        <dbReference type="RuleBase" id="RU000442"/>
    </source>
</evidence>
<reference evidence="10" key="1">
    <citation type="submission" date="2012-02" db="EMBL/GenBank/DDBJ databases">
        <title>Genome sequencing of Giardia lamblia Genotypes A2 and B isolates (DH and GS) and comparative analysis with the genomes of Genotypes A1 and E (WB and Pig).</title>
        <authorList>
            <person name="Adam R."/>
            <person name="Dahlstrom E."/>
            <person name="Martens C."/>
            <person name="Bruno D."/>
            <person name="Barbian K."/>
            <person name="Porcella S.F."/>
            <person name="Nash T."/>
        </authorList>
    </citation>
    <scope>NUCLEOTIDE SEQUENCE</scope>
    <source>
        <strain evidence="10">DH</strain>
    </source>
</reference>
<dbReference type="PANTHER" id="PTHR45861:SF1">
    <property type="entry name" value="DNA POLYMERASE ALPHA CATALYTIC SUBUNIT"/>
    <property type="match status" value="1"/>
</dbReference>
<dbReference type="GO" id="GO:0003688">
    <property type="term" value="F:DNA replication origin binding"/>
    <property type="evidence" value="ECO:0007669"/>
    <property type="project" value="TreeGrafter"/>
</dbReference>
<dbReference type="GO" id="GO:0003682">
    <property type="term" value="F:chromatin binding"/>
    <property type="evidence" value="ECO:0007669"/>
    <property type="project" value="TreeGrafter"/>
</dbReference>
<dbReference type="NCBIfam" id="TIGR00592">
    <property type="entry name" value="pol2"/>
    <property type="match status" value="1"/>
</dbReference>
<evidence type="ECO:0000259" key="8">
    <source>
        <dbReference type="Pfam" id="PF08996"/>
    </source>
</evidence>
<dbReference type="EC" id="2.7.7.7" evidence="5"/>
<feature type="compositionally biased region" description="Basic and acidic residues" evidence="6">
    <location>
        <begin position="57"/>
        <end position="70"/>
    </location>
</feature>
<evidence type="ECO:0000256" key="3">
    <source>
        <dbReference type="ARBA" id="ARBA00022695"/>
    </source>
</evidence>
<comment type="similarity">
    <text evidence="1 5">Belongs to the DNA polymerase type-B family.</text>
</comment>
<dbReference type="GO" id="GO:0006273">
    <property type="term" value="P:lagging strand elongation"/>
    <property type="evidence" value="ECO:0007669"/>
    <property type="project" value="TreeGrafter"/>
</dbReference>
<dbReference type="GO" id="GO:0003697">
    <property type="term" value="F:single-stranded DNA binding"/>
    <property type="evidence" value="ECO:0007669"/>
    <property type="project" value="TreeGrafter"/>
</dbReference>
<keyword evidence="5" id="KW-0235">DNA replication</keyword>
<dbReference type="PANTHER" id="PTHR45861">
    <property type="entry name" value="DNA POLYMERASE ALPHA CATALYTIC SUBUNIT"/>
    <property type="match status" value="1"/>
</dbReference>
<dbReference type="InterPro" id="IPR017964">
    <property type="entry name" value="DNA-dir_DNA_pol_B_CS"/>
</dbReference>
<dbReference type="GO" id="GO:1902975">
    <property type="term" value="P:mitotic DNA replication initiation"/>
    <property type="evidence" value="ECO:0007669"/>
    <property type="project" value="TreeGrafter"/>
</dbReference>
<dbReference type="Gene3D" id="1.10.132.60">
    <property type="entry name" value="DNA polymerase family B, C-terminal domain"/>
    <property type="match status" value="1"/>
</dbReference>
<keyword evidence="2 5" id="KW-0808">Transferase</keyword>
<dbReference type="GO" id="GO:0003887">
    <property type="term" value="F:DNA-directed DNA polymerase activity"/>
    <property type="evidence" value="ECO:0007669"/>
    <property type="project" value="UniProtKB-KW"/>
</dbReference>
<dbReference type="SUPFAM" id="SSF53098">
    <property type="entry name" value="Ribonuclease H-like"/>
    <property type="match status" value="1"/>
</dbReference>
<dbReference type="Gene3D" id="1.10.287.690">
    <property type="entry name" value="Helix hairpin bin"/>
    <property type="match status" value="1"/>
</dbReference>
<dbReference type="EMBL" id="AHGT01000006">
    <property type="protein sequence ID" value="ESU39063.1"/>
    <property type="molecule type" value="Genomic_DNA"/>
</dbReference>
<dbReference type="Pfam" id="PF08996">
    <property type="entry name" value="zf-DNA_Pol"/>
    <property type="match status" value="1"/>
</dbReference>
<evidence type="ECO:0000259" key="7">
    <source>
        <dbReference type="Pfam" id="PF00136"/>
    </source>
</evidence>
<dbReference type="FunFam" id="3.30.420.10:FF:000332">
    <property type="entry name" value="DNA polymerase"/>
    <property type="match status" value="1"/>
</dbReference>
<comment type="caution">
    <text evidence="9">The sequence shown here is derived from an EMBL/GenBank/DDBJ whole genome shotgun (WGS) entry which is preliminary data.</text>
</comment>
<dbReference type="VEuPathDB" id="GiardiaDB:DHA2_150478"/>
<dbReference type="InterPro" id="IPR036397">
    <property type="entry name" value="RNaseH_sf"/>
</dbReference>
<feature type="region of interest" description="Disordered" evidence="6">
    <location>
        <begin position="112"/>
        <end position="136"/>
    </location>
</feature>
<evidence type="ECO:0000313" key="10">
    <source>
        <dbReference type="Proteomes" id="UP000018320"/>
    </source>
</evidence>
<dbReference type="FunFam" id="1.10.132.60:FF:000027">
    <property type="entry name" value="DNA polymerase"/>
    <property type="match status" value="1"/>
</dbReference>
<dbReference type="GO" id="GO:0000166">
    <property type="term" value="F:nucleotide binding"/>
    <property type="evidence" value="ECO:0007669"/>
    <property type="project" value="InterPro"/>
</dbReference>
<dbReference type="Gene3D" id="1.10.3200.20">
    <property type="entry name" value="DNA Polymerase alpha, zinc finger"/>
    <property type="match status" value="1"/>
</dbReference>
<feature type="region of interest" description="Disordered" evidence="6">
    <location>
        <begin position="1"/>
        <end position="26"/>
    </location>
</feature>
<dbReference type="FunFam" id="1.10.287.690:FF:000013">
    <property type="entry name" value="DNA polymerase"/>
    <property type="match status" value="1"/>
</dbReference>
<dbReference type="SMART" id="SM00486">
    <property type="entry name" value="POLBc"/>
    <property type="match status" value="1"/>
</dbReference>
<proteinExistence type="inferred from homology"/>
<feature type="domain" description="Zinc finger DNA-directed DNA polymerase family B alpha" evidence="8">
    <location>
        <begin position="1638"/>
        <end position="1722"/>
    </location>
</feature>
<keyword evidence="5" id="KW-0238">DNA-binding</keyword>
<dbReference type="Gene3D" id="3.30.420.10">
    <property type="entry name" value="Ribonuclease H-like superfamily/Ribonuclease H"/>
    <property type="match status" value="1"/>
</dbReference>
<dbReference type="GO" id="GO:0005658">
    <property type="term" value="C:alpha DNA polymerase:primase complex"/>
    <property type="evidence" value="ECO:0007669"/>
    <property type="project" value="TreeGrafter"/>
</dbReference>
<feature type="domain" description="DNA-directed DNA polymerase family B multifunctional" evidence="7">
    <location>
        <begin position="922"/>
        <end position="1447"/>
    </location>
</feature>
<dbReference type="InterPro" id="IPR012337">
    <property type="entry name" value="RNaseH-like_sf"/>
</dbReference>
<feature type="compositionally biased region" description="Polar residues" evidence="6">
    <location>
        <begin position="1"/>
        <end position="12"/>
    </location>
</feature>
<dbReference type="InterPro" id="IPR006172">
    <property type="entry name" value="DNA-dir_DNA_pol_B"/>
</dbReference>